<evidence type="ECO:0000256" key="8">
    <source>
        <dbReference type="ARBA" id="ARBA00023242"/>
    </source>
</evidence>
<dbReference type="GO" id="GO:0005737">
    <property type="term" value="C:cytoplasm"/>
    <property type="evidence" value="ECO:0007669"/>
    <property type="project" value="UniProtKB-SubCell"/>
</dbReference>
<evidence type="ECO:0000256" key="1">
    <source>
        <dbReference type="ARBA" id="ARBA00004123"/>
    </source>
</evidence>
<evidence type="ECO:0000256" key="10">
    <source>
        <dbReference type="ARBA" id="ARBA00033173"/>
    </source>
</evidence>
<evidence type="ECO:0000256" key="7">
    <source>
        <dbReference type="ARBA" id="ARBA00023163"/>
    </source>
</evidence>
<accession>A0A8J1XP58</accession>
<dbReference type="FunFam" id="3.30.310.10:FF:000005">
    <property type="entry name" value="TATA box-binding protein-like 1"/>
    <property type="match status" value="1"/>
</dbReference>
<evidence type="ECO:0000256" key="6">
    <source>
        <dbReference type="ARBA" id="ARBA00023125"/>
    </source>
</evidence>
<name>A0A8J1XP58_OWEFU</name>
<dbReference type="InterPro" id="IPR012295">
    <property type="entry name" value="TBP_dom_sf"/>
</dbReference>
<evidence type="ECO:0000256" key="3">
    <source>
        <dbReference type="ARBA" id="ARBA00005560"/>
    </source>
</evidence>
<evidence type="ECO:0000313" key="12">
    <source>
        <dbReference type="EMBL" id="CAH1776261.1"/>
    </source>
</evidence>
<dbReference type="AlphaFoldDB" id="A0A8J1XP58"/>
<dbReference type="OrthoDB" id="2127950at2759"/>
<keyword evidence="5" id="KW-0805">Transcription regulation</keyword>
<keyword evidence="8" id="KW-0539">Nucleus</keyword>
<dbReference type="InterPro" id="IPR000814">
    <property type="entry name" value="TBP"/>
</dbReference>
<dbReference type="PRINTS" id="PR00686">
    <property type="entry name" value="TIFACTORIID"/>
</dbReference>
<comment type="subcellular location">
    <subcellularLocation>
        <location evidence="2">Cytoplasm</location>
    </subcellularLocation>
    <subcellularLocation>
        <location evidence="1">Nucleus</location>
    </subcellularLocation>
</comment>
<evidence type="ECO:0000313" key="13">
    <source>
        <dbReference type="Proteomes" id="UP000749559"/>
    </source>
</evidence>
<dbReference type="FunFam" id="3.30.310.10:FF:000009">
    <property type="entry name" value="TatA box-binding protein-like protein 1"/>
    <property type="match status" value="1"/>
</dbReference>
<dbReference type="GO" id="GO:0003677">
    <property type="term" value="F:DNA binding"/>
    <property type="evidence" value="ECO:0007669"/>
    <property type="project" value="UniProtKB-KW"/>
</dbReference>
<sequence length="328" mass="36356">MSFFDVPGGHSITAYNPTNDYNDYNNYNTPFGQDESTAASAILPDTDNNDIAANELTNANSEQIQSQSAELQPVSSAEEPEEAPVIDIVINNVVCSFATKCHLNLKQIALEGYNLEYKREQGMISMKLRKPHTTASIWSSGKATVTGASSEEDSHKAARRVARILQKMGYSVKFCRFKVVNVLGTCTMPFAIRITAFSRDHREDASYEPELHPGVTYKIKSPKATLKIFSTGSITITAPSVSNVQSAVEHIFPLVYNYQMDKKSVPKAEIQKVETHMFAAKPKKSAGYISNKAKEAYQKYLNEDSDDEDIDEDEAEIDSDDDFDSDSS</sequence>
<keyword evidence="13" id="KW-1185">Reference proteome</keyword>
<evidence type="ECO:0000256" key="11">
    <source>
        <dbReference type="SAM" id="MobiDB-lite"/>
    </source>
</evidence>
<proteinExistence type="inferred from homology"/>
<dbReference type="SUPFAM" id="SSF55945">
    <property type="entry name" value="TATA-box binding protein-like"/>
    <property type="match status" value="2"/>
</dbReference>
<keyword evidence="4" id="KW-0963">Cytoplasm</keyword>
<comment type="caution">
    <text evidence="12">The sequence shown here is derived from an EMBL/GenBank/DDBJ whole genome shotgun (WGS) entry which is preliminary data.</text>
</comment>
<dbReference type="CDD" id="cd04517">
    <property type="entry name" value="TLF"/>
    <property type="match status" value="1"/>
</dbReference>
<dbReference type="InterPro" id="IPR015445">
    <property type="entry name" value="TBP-like"/>
</dbReference>
<dbReference type="Gene3D" id="3.30.310.10">
    <property type="entry name" value="TATA-Binding Protein"/>
    <property type="match status" value="2"/>
</dbReference>
<feature type="region of interest" description="Disordered" evidence="11">
    <location>
        <begin position="303"/>
        <end position="328"/>
    </location>
</feature>
<evidence type="ECO:0000256" key="4">
    <source>
        <dbReference type="ARBA" id="ARBA00022490"/>
    </source>
</evidence>
<reference evidence="12" key="1">
    <citation type="submission" date="2022-03" db="EMBL/GenBank/DDBJ databases">
        <authorList>
            <person name="Martin C."/>
        </authorList>
    </citation>
    <scope>NUCLEOTIDE SEQUENCE</scope>
</reference>
<keyword evidence="6" id="KW-0238">DNA-binding</keyword>
<evidence type="ECO:0000256" key="5">
    <source>
        <dbReference type="ARBA" id="ARBA00023015"/>
    </source>
</evidence>
<dbReference type="Proteomes" id="UP000749559">
    <property type="component" value="Unassembled WGS sequence"/>
</dbReference>
<dbReference type="GO" id="GO:0005634">
    <property type="term" value="C:nucleus"/>
    <property type="evidence" value="ECO:0007669"/>
    <property type="project" value="UniProtKB-SubCell"/>
</dbReference>
<dbReference type="Pfam" id="PF00352">
    <property type="entry name" value="TBP"/>
    <property type="match status" value="2"/>
</dbReference>
<dbReference type="GO" id="GO:0006352">
    <property type="term" value="P:DNA-templated transcription initiation"/>
    <property type="evidence" value="ECO:0007669"/>
    <property type="project" value="InterPro"/>
</dbReference>
<protein>
    <recommendedName>
        <fullName evidence="9">TATA box-binding protein-like 1</fullName>
    </recommendedName>
    <alternativeName>
        <fullName evidence="10">TBP-like factor</fullName>
    </alternativeName>
</protein>
<evidence type="ECO:0000256" key="2">
    <source>
        <dbReference type="ARBA" id="ARBA00004496"/>
    </source>
</evidence>
<comment type="similarity">
    <text evidence="3">Belongs to the TBP family.</text>
</comment>
<dbReference type="PANTHER" id="PTHR10126">
    <property type="entry name" value="TATA-BOX BINDING PROTEIN"/>
    <property type="match status" value="1"/>
</dbReference>
<dbReference type="EMBL" id="CAIIXF020000001">
    <property type="protein sequence ID" value="CAH1776261.1"/>
    <property type="molecule type" value="Genomic_DNA"/>
</dbReference>
<organism evidence="12 13">
    <name type="scientific">Owenia fusiformis</name>
    <name type="common">Polychaete worm</name>
    <dbReference type="NCBI Taxonomy" id="6347"/>
    <lineage>
        <taxon>Eukaryota</taxon>
        <taxon>Metazoa</taxon>
        <taxon>Spiralia</taxon>
        <taxon>Lophotrochozoa</taxon>
        <taxon>Annelida</taxon>
        <taxon>Polychaeta</taxon>
        <taxon>Sedentaria</taxon>
        <taxon>Canalipalpata</taxon>
        <taxon>Sabellida</taxon>
        <taxon>Oweniida</taxon>
        <taxon>Oweniidae</taxon>
        <taxon>Owenia</taxon>
    </lineage>
</organism>
<keyword evidence="7" id="KW-0804">Transcription</keyword>
<evidence type="ECO:0000256" key="9">
    <source>
        <dbReference type="ARBA" id="ARBA00023474"/>
    </source>
</evidence>
<gene>
    <name evidence="12" type="ORF">OFUS_LOCUS3453</name>
</gene>